<gene>
    <name evidence="2" type="ORF">AQI88_28400</name>
</gene>
<dbReference type="EMBL" id="LMWL01000052">
    <property type="protein sequence ID" value="KUM93046.1"/>
    <property type="molecule type" value="Genomic_DNA"/>
</dbReference>
<evidence type="ECO:0000313" key="3">
    <source>
        <dbReference type="Proteomes" id="UP000054241"/>
    </source>
</evidence>
<name>A0A101NHI1_9ACTN</name>
<dbReference type="STRING" id="67285.AQI88_28400"/>
<dbReference type="Pfam" id="PF24393">
    <property type="entry name" value="Pepco"/>
    <property type="match status" value="1"/>
</dbReference>
<sequence>MSEIDEAAGEPTLAFWVTAEDEDDDGMALGRRGGDAVLRKVPLGPLRKNLTETVTALQQVFADVAAQNGTLPLREAQLQFQVTASGGIQLVGTSQVQGSRSITLVFRQ</sequence>
<proteinExistence type="predicted"/>
<keyword evidence="3" id="KW-1185">Reference proteome</keyword>
<dbReference type="RefSeq" id="WP_067004563.1">
    <property type="nucleotide sequence ID" value="NZ_BNDU01000006.1"/>
</dbReference>
<feature type="domain" description="Pepco" evidence="1">
    <location>
        <begin position="34"/>
        <end position="107"/>
    </location>
</feature>
<accession>A0A101NHI1</accession>
<comment type="caution">
    <text evidence="2">The sequence shown here is derived from an EMBL/GenBank/DDBJ whole genome shotgun (WGS) entry which is preliminary data.</text>
</comment>
<dbReference type="AlphaFoldDB" id="A0A101NHI1"/>
<dbReference type="Proteomes" id="UP000054241">
    <property type="component" value="Unassembled WGS sequence"/>
</dbReference>
<protein>
    <recommendedName>
        <fullName evidence="1">Pepco domain-containing protein</fullName>
    </recommendedName>
</protein>
<organism evidence="2 3">
    <name type="scientific">Streptomyces cellostaticus</name>
    <dbReference type="NCBI Taxonomy" id="67285"/>
    <lineage>
        <taxon>Bacteria</taxon>
        <taxon>Bacillati</taxon>
        <taxon>Actinomycetota</taxon>
        <taxon>Actinomycetes</taxon>
        <taxon>Kitasatosporales</taxon>
        <taxon>Streptomycetaceae</taxon>
        <taxon>Streptomyces</taxon>
    </lineage>
</organism>
<evidence type="ECO:0000313" key="2">
    <source>
        <dbReference type="EMBL" id="KUM93046.1"/>
    </source>
</evidence>
<dbReference type="InterPro" id="IPR056947">
    <property type="entry name" value="Pepco_dom"/>
</dbReference>
<evidence type="ECO:0000259" key="1">
    <source>
        <dbReference type="Pfam" id="PF24393"/>
    </source>
</evidence>
<reference evidence="2 3" key="1">
    <citation type="submission" date="2015-10" db="EMBL/GenBank/DDBJ databases">
        <title>Draft genome sequence of Streptomyces cellostaticus DSM 40189, type strain for the species Streptomyces cellostaticus.</title>
        <authorList>
            <person name="Ruckert C."/>
            <person name="Winkler A."/>
            <person name="Kalinowski J."/>
            <person name="Kampfer P."/>
            <person name="Glaeser S."/>
        </authorList>
    </citation>
    <scope>NUCLEOTIDE SEQUENCE [LARGE SCALE GENOMIC DNA]</scope>
    <source>
        <strain evidence="2 3">DSM 40189</strain>
    </source>
</reference>
<dbReference type="OrthoDB" id="4271790at2"/>